<evidence type="ECO:0008006" key="3">
    <source>
        <dbReference type="Google" id="ProtNLM"/>
    </source>
</evidence>
<sequence length="227" mass="25491">MKINYNVTGNERKKLVKLISEITEVPSKYLGVPSCAYQVGPYHVGKDGELTFDTEVAQDDIKTLIKKLQVAGFEPEVDEPAPAEVETEETGLIIQIPKDSLSDEDLEKLAKLLEAKGNLIKKALNVDALPIKADEERISFPWFSKLPNPDEIKAYSQFITKLCEMAKTQKRITVKEKEVDNEKYAFRCFLLRLGFIGEEFKAHRKILLQNLSGSSAFKGGAPNETDQ</sequence>
<accession>A0A1G8VBJ1</accession>
<dbReference type="Proteomes" id="UP000199433">
    <property type="component" value="Unassembled WGS sequence"/>
</dbReference>
<dbReference type="RefSeq" id="WP_091264173.1">
    <property type="nucleotide sequence ID" value="NZ_FNFK01000001.1"/>
</dbReference>
<evidence type="ECO:0000313" key="2">
    <source>
        <dbReference type="Proteomes" id="UP000199433"/>
    </source>
</evidence>
<dbReference type="EMBL" id="FNFK01000001">
    <property type="protein sequence ID" value="SDJ63217.1"/>
    <property type="molecule type" value="Genomic_DNA"/>
</dbReference>
<dbReference type="AlphaFoldDB" id="A0A1G8VBJ1"/>
<proteinExistence type="predicted"/>
<dbReference type="STRING" id="426701.SAMN04488098_1001110"/>
<reference evidence="2" key="1">
    <citation type="submission" date="2016-10" db="EMBL/GenBank/DDBJ databases">
        <authorList>
            <person name="Varghese N."/>
            <person name="Submissions S."/>
        </authorList>
    </citation>
    <scope>NUCLEOTIDE SEQUENCE [LARGE SCALE GENOMIC DNA]</scope>
    <source>
        <strain evidence="2">DSM 19181</strain>
    </source>
</reference>
<protein>
    <recommendedName>
        <fullName evidence="3">Virulence protein</fullName>
    </recommendedName>
</protein>
<gene>
    <name evidence="1" type="ORF">SAMN04488098_1001110</name>
</gene>
<dbReference type="OrthoDB" id="9775356at2"/>
<evidence type="ECO:0000313" key="1">
    <source>
        <dbReference type="EMBL" id="SDJ63217.1"/>
    </source>
</evidence>
<name>A0A1G8VBJ1_9LACT</name>
<keyword evidence="2" id="KW-1185">Reference proteome</keyword>
<organism evidence="1 2">
    <name type="scientific">Alkalibacterium thalassium</name>
    <dbReference type="NCBI Taxonomy" id="426701"/>
    <lineage>
        <taxon>Bacteria</taxon>
        <taxon>Bacillati</taxon>
        <taxon>Bacillota</taxon>
        <taxon>Bacilli</taxon>
        <taxon>Lactobacillales</taxon>
        <taxon>Carnobacteriaceae</taxon>
        <taxon>Alkalibacterium</taxon>
    </lineage>
</organism>